<keyword evidence="4" id="KW-1185">Reference proteome</keyword>
<keyword evidence="1" id="KW-0732">Signal</keyword>
<gene>
    <name evidence="3" type="ORF">KN815_30820</name>
</gene>
<sequence>MTARRAALGGVAAALLAAAALQATSAEAAGGRHSVVTWAASADRLGDGTPDRGYRMVVHTSAAGSDLRIRLSNAFGDRPLTLDSVYAGVQKSGAELKPGSNRRLTFGGGHTVTIPAGEVVFSDALPGSLPAATNLVISLHTPDASGPATGHGMAMQTSYTTQGDHTGEESATHWTDTTGSWFYLDAATVRTSAATGAVVALGDSITDGWQSTTDLNRRWPDYLARRLEKAATGVRGVANEGISGNKVLADGAGQSALNRLDRDVLSLPGVRTVFLFEGVNDIKAHTGVTATDMIDGYRRIIARAHAAGKCVVGATVGPFKGWSEWDAAAERVRQDVNAFVRSSGEFDAVTDFDRVLRSPYDPERVLPFLDNGDHLHPNDKGMQAMADAVDLTALDCAGGPRSTD</sequence>
<dbReference type="GO" id="GO:0016787">
    <property type="term" value="F:hydrolase activity"/>
    <property type="evidence" value="ECO:0007669"/>
    <property type="project" value="UniProtKB-KW"/>
</dbReference>
<feature type="chain" id="PRO_5045128692" evidence="1">
    <location>
        <begin position="29"/>
        <end position="404"/>
    </location>
</feature>
<feature type="signal peptide" evidence="1">
    <location>
        <begin position="1"/>
        <end position="28"/>
    </location>
</feature>
<evidence type="ECO:0000313" key="4">
    <source>
        <dbReference type="Proteomes" id="UP000720508"/>
    </source>
</evidence>
<accession>A0ABS6CMY0</accession>
<dbReference type="PANTHER" id="PTHR43784">
    <property type="entry name" value="GDSL-LIKE LIPASE/ACYLHYDROLASE, PUTATIVE (AFU_ORTHOLOGUE AFUA_2G00820)-RELATED"/>
    <property type="match status" value="1"/>
</dbReference>
<evidence type="ECO:0000256" key="1">
    <source>
        <dbReference type="SAM" id="SignalP"/>
    </source>
</evidence>
<keyword evidence="3" id="KW-0378">Hydrolase</keyword>
<dbReference type="EMBL" id="JAHLEM010000408">
    <property type="protein sequence ID" value="MBU3868283.1"/>
    <property type="molecule type" value="Genomic_DNA"/>
</dbReference>
<comment type="caution">
    <text evidence="3">The sequence shown here is derived from an EMBL/GenBank/DDBJ whole genome shotgun (WGS) entry which is preliminary data.</text>
</comment>
<protein>
    <submittedName>
        <fullName evidence="3">SGNH/GDSL hydrolase family protein</fullName>
    </submittedName>
</protein>
<dbReference type="Proteomes" id="UP000720508">
    <property type="component" value="Unassembled WGS sequence"/>
</dbReference>
<dbReference type="InterPro" id="IPR006311">
    <property type="entry name" value="TAT_signal"/>
</dbReference>
<dbReference type="PROSITE" id="PS51318">
    <property type="entry name" value="TAT"/>
    <property type="match status" value="1"/>
</dbReference>
<dbReference type="InterPro" id="IPR053140">
    <property type="entry name" value="GDSL_Rv0518-like"/>
</dbReference>
<name>A0ABS6CMY0_9ACTN</name>
<proteinExistence type="predicted"/>
<reference evidence="3 4" key="1">
    <citation type="submission" date="2021-06" db="EMBL/GenBank/DDBJ databases">
        <authorList>
            <person name="Pan X."/>
        </authorList>
    </citation>
    <scope>NUCLEOTIDE SEQUENCE [LARGE SCALE GENOMIC DNA]</scope>
    <source>
        <strain evidence="3 4">4503</strain>
    </source>
</reference>
<evidence type="ECO:0000313" key="3">
    <source>
        <dbReference type="EMBL" id="MBU3868283.1"/>
    </source>
</evidence>
<dbReference type="Pfam" id="PF13472">
    <property type="entry name" value="Lipase_GDSL_2"/>
    <property type="match status" value="1"/>
</dbReference>
<feature type="domain" description="SGNH hydrolase-type esterase" evidence="2">
    <location>
        <begin position="200"/>
        <end position="384"/>
    </location>
</feature>
<dbReference type="RefSeq" id="WP_216345150.1">
    <property type="nucleotide sequence ID" value="NZ_JAHLEM010000408.1"/>
</dbReference>
<dbReference type="PANTHER" id="PTHR43784:SF2">
    <property type="entry name" value="GDSL-LIKE LIPASE_ACYLHYDROLASE, PUTATIVE (AFU_ORTHOLOGUE AFUA_2G00820)-RELATED"/>
    <property type="match status" value="1"/>
</dbReference>
<organism evidence="3 4">
    <name type="scientific">Streptomyces niphimycinicus</name>
    <dbReference type="NCBI Taxonomy" id="2842201"/>
    <lineage>
        <taxon>Bacteria</taxon>
        <taxon>Bacillati</taxon>
        <taxon>Actinomycetota</taxon>
        <taxon>Actinomycetes</taxon>
        <taxon>Kitasatosporales</taxon>
        <taxon>Streptomycetaceae</taxon>
        <taxon>Streptomyces</taxon>
    </lineage>
</organism>
<evidence type="ECO:0000259" key="2">
    <source>
        <dbReference type="Pfam" id="PF13472"/>
    </source>
</evidence>
<dbReference type="InterPro" id="IPR013830">
    <property type="entry name" value="SGNH_hydro"/>
</dbReference>
<dbReference type="CDD" id="cd01830">
    <property type="entry name" value="XynE_like"/>
    <property type="match status" value="1"/>
</dbReference>